<sequence>MKPFIGIKKIWYGAVITAAVTPASLKTWLGTATEVKNSHQDTWGYTEDDPTTTDYINELTGKVYYKDVTAKGARTMAFTMGEYSFEDKKELQGGELVKDGQAVVGWHEPDVAEVINKAIVGQTKTGNYIVFTNASIIGKGNFVEKNIGLGVSAVAMENPTASVAGEYWLDGEKVDAPAA</sequence>
<organism evidence="1 2">
    <name type="scientific">Parabacteroides distasonis CL09T03C24</name>
    <dbReference type="NCBI Taxonomy" id="999417"/>
    <lineage>
        <taxon>Bacteria</taxon>
        <taxon>Pseudomonadati</taxon>
        <taxon>Bacteroidota</taxon>
        <taxon>Bacteroidia</taxon>
        <taxon>Bacteroidales</taxon>
        <taxon>Tannerellaceae</taxon>
        <taxon>Parabacteroides</taxon>
    </lineage>
</organism>
<comment type="caution">
    <text evidence="1">The sequence shown here is derived from an EMBL/GenBank/DDBJ whole genome shotgun (WGS) entry which is preliminary data.</text>
</comment>
<protein>
    <submittedName>
        <fullName evidence="1">Uncharacterized protein</fullName>
    </submittedName>
</protein>
<dbReference type="RefSeq" id="WP_005862422.1">
    <property type="nucleotide sequence ID" value="NZ_JH976485.1"/>
</dbReference>
<evidence type="ECO:0000313" key="1">
    <source>
        <dbReference type="EMBL" id="EKN33220.1"/>
    </source>
</evidence>
<accession>A0AAD2YK06</accession>
<reference evidence="1 2" key="1">
    <citation type="submission" date="2012-02" db="EMBL/GenBank/DDBJ databases">
        <title>The Genome Sequence of Parabacteroides distasonis CL09T03C24.</title>
        <authorList>
            <consortium name="The Broad Institute Genome Sequencing Platform"/>
            <person name="Earl A."/>
            <person name="Ward D."/>
            <person name="Feldgarden M."/>
            <person name="Gevers D."/>
            <person name="Zitomersky N.L."/>
            <person name="Coyne M.J."/>
            <person name="Comstock L.E."/>
            <person name="Young S.K."/>
            <person name="Zeng Q."/>
            <person name="Gargeya S."/>
            <person name="Fitzgerald M."/>
            <person name="Haas B."/>
            <person name="Abouelleil A."/>
            <person name="Alvarado L."/>
            <person name="Arachchi H.M."/>
            <person name="Berlin A."/>
            <person name="Chapman S.B."/>
            <person name="Gearin G."/>
            <person name="Goldberg J."/>
            <person name="Griggs A."/>
            <person name="Gujja S."/>
            <person name="Hansen M."/>
            <person name="Heiman D."/>
            <person name="Howarth C."/>
            <person name="Larimer J."/>
            <person name="Lui A."/>
            <person name="MacDonald P.J.P."/>
            <person name="McCowen C."/>
            <person name="Montmayeur A."/>
            <person name="Murphy C."/>
            <person name="Neiman D."/>
            <person name="Pearson M."/>
            <person name="Priest M."/>
            <person name="Roberts A."/>
            <person name="Saif S."/>
            <person name="Shea T."/>
            <person name="Sisk P."/>
            <person name="Stolte C."/>
            <person name="Sykes S."/>
            <person name="Wortman J."/>
            <person name="Nusbaum C."/>
            <person name="Birren B."/>
        </authorList>
    </citation>
    <scope>NUCLEOTIDE SEQUENCE [LARGE SCALE GENOMIC DNA]</scope>
    <source>
        <strain evidence="1 2">CL09T03C24</strain>
    </source>
</reference>
<gene>
    <name evidence="1" type="ORF">HMPREF1059_00261</name>
</gene>
<dbReference type="Proteomes" id="UP000006262">
    <property type="component" value="Unassembled WGS sequence"/>
</dbReference>
<evidence type="ECO:0000313" key="2">
    <source>
        <dbReference type="Proteomes" id="UP000006262"/>
    </source>
</evidence>
<dbReference type="AlphaFoldDB" id="A0AAD2YK06"/>
<proteinExistence type="predicted"/>
<name>A0AAD2YK06_PARDI</name>
<dbReference type="EMBL" id="AGZN01000003">
    <property type="protein sequence ID" value="EKN33220.1"/>
    <property type="molecule type" value="Genomic_DNA"/>
</dbReference>